<proteinExistence type="predicted"/>
<evidence type="ECO:0000313" key="1">
    <source>
        <dbReference type="EMBL" id="MBB6444132.1"/>
    </source>
</evidence>
<keyword evidence="2" id="KW-1185">Reference proteome</keyword>
<evidence type="ECO:0008006" key="3">
    <source>
        <dbReference type="Google" id="ProtNLM"/>
    </source>
</evidence>
<organism evidence="1 2">
    <name type="scientific">Bacillus benzoevorans</name>
    <dbReference type="NCBI Taxonomy" id="1456"/>
    <lineage>
        <taxon>Bacteria</taxon>
        <taxon>Bacillati</taxon>
        <taxon>Bacillota</taxon>
        <taxon>Bacilli</taxon>
        <taxon>Bacillales</taxon>
        <taxon>Bacillaceae</taxon>
        <taxon>Bacillus</taxon>
    </lineage>
</organism>
<comment type="caution">
    <text evidence="1">The sequence shown here is derived from an EMBL/GenBank/DDBJ whole genome shotgun (WGS) entry which is preliminary data.</text>
</comment>
<protein>
    <recommendedName>
        <fullName evidence="3">WXG100 protein secretion system (Wss), protein YukD</fullName>
    </recommendedName>
</protein>
<dbReference type="RefSeq" id="WP_184522912.1">
    <property type="nucleotide sequence ID" value="NZ_JACHGK010000002.1"/>
</dbReference>
<dbReference type="AlphaFoldDB" id="A0A7X0LV22"/>
<gene>
    <name evidence="1" type="ORF">HNR53_000740</name>
</gene>
<sequence length="92" mass="10504">MPNYLKVDNQLIVWHVLRRENEMNPSNIGLPTRLDVTTDQLLETCLDTYQADKEKNYRFILKRGTGDIDIPLGVTLKDAGIRNGDYIEIAAV</sequence>
<name>A0A7X0LV22_9BACI</name>
<dbReference type="Proteomes" id="UP000531594">
    <property type="component" value="Unassembled WGS sequence"/>
</dbReference>
<accession>A0A7X0LV22</accession>
<evidence type="ECO:0000313" key="2">
    <source>
        <dbReference type="Proteomes" id="UP000531594"/>
    </source>
</evidence>
<reference evidence="1 2" key="1">
    <citation type="submission" date="2020-08" db="EMBL/GenBank/DDBJ databases">
        <title>Genomic Encyclopedia of Type Strains, Phase IV (KMG-IV): sequencing the most valuable type-strain genomes for metagenomic binning, comparative biology and taxonomic classification.</title>
        <authorList>
            <person name="Goeker M."/>
        </authorList>
    </citation>
    <scope>NUCLEOTIDE SEQUENCE [LARGE SCALE GENOMIC DNA]</scope>
    <source>
        <strain evidence="1 2">DSM 5391</strain>
    </source>
</reference>
<dbReference type="EMBL" id="JACHGK010000002">
    <property type="protein sequence ID" value="MBB6444132.1"/>
    <property type="molecule type" value="Genomic_DNA"/>
</dbReference>